<gene>
    <name evidence="1" type="ORF">Xkoz_03428</name>
</gene>
<dbReference type="AlphaFoldDB" id="A0A2D0L190"/>
<keyword evidence="2" id="KW-1185">Reference proteome</keyword>
<name>A0A2D0L190_9GAMM</name>
<evidence type="ECO:0000313" key="1">
    <source>
        <dbReference type="EMBL" id="PHM69459.1"/>
    </source>
</evidence>
<sequence>MGITPILFKFFKMLSDINNITLQYNKKGRLPSRPFACNKFTVISLQLFQQAGEPNPEQFLQLRPSQDLALYNLLVNHQAT</sequence>
<comment type="caution">
    <text evidence="1">The sequence shown here is derived from an EMBL/GenBank/DDBJ whole genome shotgun (WGS) entry which is preliminary data.</text>
</comment>
<reference evidence="1 2" key="1">
    <citation type="journal article" date="2017" name="Nat. Microbiol.">
        <title>Natural product diversity associated with the nematode symbionts Photorhabdus and Xenorhabdus.</title>
        <authorList>
            <person name="Tobias N.J."/>
            <person name="Wolff H."/>
            <person name="Djahanschiri B."/>
            <person name="Grundmann F."/>
            <person name="Kronenwerth M."/>
            <person name="Shi Y.M."/>
            <person name="Simonyi S."/>
            <person name="Grun P."/>
            <person name="Shapiro-Ilan D."/>
            <person name="Pidot S.J."/>
            <person name="Stinear T.P."/>
            <person name="Ebersberger I."/>
            <person name="Bode H.B."/>
        </authorList>
    </citation>
    <scope>NUCLEOTIDE SEQUENCE [LARGE SCALE GENOMIC DNA]</scope>
    <source>
        <strain evidence="1 2">DSM 17907</strain>
    </source>
</reference>
<evidence type="ECO:0000313" key="2">
    <source>
        <dbReference type="Proteomes" id="UP000221101"/>
    </source>
</evidence>
<dbReference type="EMBL" id="NJCX01000032">
    <property type="protein sequence ID" value="PHM69459.1"/>
    <property type="molecule type" value="Genomic_DNA"/>
</dbReference>
<dbReference type="Proteomes" id="UP000221101">
    <property type="component" value="Unassembled WGS sequence"/>
</dbReference>
<accession>A0A2D0L190</accession>
<protein>
    <submittedName>
        <fullName evidence="1">Uncharacterized protein</fullName>
    </submittedName>
</protein>
<proteinExistence type="predicted"/>
<organism evidence="1 2">
    <name type="scientific">Xenorhabdus kozodoii</name>
    <dbReference type="NCBI Taxonomy" id="351676"/>
    <lineage>
        <taxon>Bacteria</taxon>
        <taxon>Pseudomonadati</taxon>
        <taxon>Pseudomonadota</taxon>
        <taxon>Gammaproteobacteria</taxon>
        <taxon>Enterobacterales</taxon>
        <taxon>Morganellaceae</taxon>
        <taxon>Xenorhabdus</taxon>
    </lineage>
</organism>